<reference evidence="2 3" key="1">
    <citation type="submission" date="2024-06" db="EMBL/GenBank/DDBJ databases">
        <title>Genomic Encyclopedia of Type Strains, Phase IV (KMG-IV): sequencing the most valuable type-strain genomes for metagenomic binning, comparative biology and taxonomic classification.</title>
        <authorList>
            <person name="Goeker M."/>
        </authorList>
    </citation>
    <scope>NUCLEOTIDE SEQUENCE [LARGE SCALE GENOMIC DNA]</scope>
    <source>
        <strain evidence="2 3">DSM 21331</strain>
    </source>
</reference>
<dbReference type="RefSeq" id="WP_354466219.1">
    <property type="nucleotide sequence ID" value="NZ_JBEPMM010000026.1"/>
</dbReference>
<proteinExistence type="predicted"/>
<feature type="region of interest" description="Disordered" evidence="1">
    <location>
        <begin position="102"/>
        <end position="121"/>
    </location>
</feature>
<evidence type="ECO:0000313" key="3">
    <source>
        <dbReference type="Proteomes" id="UP001549145"/>
    </source>
</evidence>
<feature type="region of interest" description="Disordered" evidence="1">
    <location>
        <begin position="1"/>
        <end position="39"/>
    </location>
</feature>
<sequence length="164" mass="17298">MLGLTEMGEIKTQVAAEAEADRQRDAAPASQPAGPSPRSDLMNRVLALFVIGGAQAQTAAVPQEKSVTLKPGEGSEIKMAMKAGAKANYSWSASGSSVNYDMHGTAPGGKESSYKRGRDATGDTGVLTAGYEGHHGWFWRNRGQAPVTVTVKVTGDFDDLKIMK</sequence>
<evidence type="ECO:0000313" key="2">
    <source>
        <dbReference type="EMBL" id="MET3695310.1"/>
    </source>
</evidence>
<evidence type="ECO:0000256" key="1">
    <source>
        <dbReference type="SAM" id="MobiDB-lite"/>
    </source>
</evidence>
<dbReference type="EMBL" id="JBEPMM010000026">
    <property type="protein sequence ID" value="MET3695310.1"/>
    <property type="molecule type" value="Genomic_DNA"/>
</dbReference>
<name>A0ABV2LF18_9HYPH</name>
<evidence type="ECO:0008006" key="4">
    <source>
        <dbReference type="Google" id="ProtNLM"/>
    </source>
</evidence>
<feature type="compositionally biased region" description="Basic and acidic residues" evidence="1">
    <location>
        <begin position="112"/>
        <end position="121"/>
    </location>
</feature>
<feature type="compositionally biased region" description="Low complexity" evidence="1">
    <location>
        <begin position="26"/>
        <end position="39"/>
    </location>
</feature>
<protein>
    <recommendedName>
        <fullName evidence="4">Transmembrane anchor protein</fullName>
    </recommendedName>
</protein>
<organism evidence="2 3">
    <name type="scientific">Methylobacterium goesingense</name>
    <dbReference type="NCBI Taxonomy" id="243690"/>
    <lineage>
        <taxon>Bacteria</taxon>
        <taxon>Pseudomonadati</taxon>
        <taxon>Pseudomonadota</taxon>
        <taxon>Alphaproteobacteria</taxon>
        <taxon>Hyphomicrobiales</taxon>
        <taxon>Methylobacteriaceae</taxon>
        <taxon>Methylobacterium</taxon>
    </lineage>
</organism>
<dbReference type="Proteomes" id="UP001549145">
    <property type="component" value="Unassembled WGS sequence"/>
</dbReference>
<accession>A0ABV2LF18</accession>
<comment type="caution">
    <text evidence="2">The sequence shown here is derived from an EMBL/GenBank/DDBJ whole genome shotgun (WGS) entry which is preliminary data.</text>
</comment>
<gene>
    <name evidence="2" type="ORF">ABID43_004878</name>
</gene>
<keyword evidence="3" id="KW-1185">Reference proteome</keyword>